<reference evidence="1 2" key="1">
    <citation type="submission" date="2024-06" db="EMBL/GenBank/DDBJ databases">
        <title>A chromosome-level genome assembly of beet webworm, Loxostege sticticalis.</title>
        <authorList>
            <person name="Zhang Y."/>
        </authorList>
    </citation>
    <scope>NUCLEOTIDE SEQUENCE [LARGE SCALE GENOMIC DNA]</scope>
    <source>
        <strain evidence="1">AQ028</strain>
        <tissue evidence="1">Male pupae</tissue>
    </source>
</reference>
<gene>
    <name evidence="1" type="ORF">ABMA28_005612</name>
</gene>
<dbReference type="AlphaFoldDB" id="A0ABD0SM88"/>
<sequence length="188" mass="21214">MSPNVTYMVFEAAGAKCPQSLPTVLLNSVALERVVQFKYLGHEVTADLKDHADIERERRALSIRANMLARRFARCSVDVKITLFRAYCTSLYTCSLWVDYTQRAYNSLRVQFNNAFRAVLGLPRFCSASGMFAEARTDCFHASVRKRCASMVRRVRASSNAVLAMISGRLDCPYIWHSCSRHSPVVSS</sequence>
<dbReference type="EMBL" id="JBEDNZ010000018">
    <property type="protein sequence ID" value="KAL0820955.1"/>
    <property type="molecule type" value="Genomic_DNA"/>
</dbReference>
<comment type="caution">
    <text evidence="1">The sequence shown here is derived from an EMBL/GenBank/DDBJ whole genome shotgun (WGS) entry which is preliminary data.</text>
</comment>
<protein>
    <submittedName>
        <fullName evidence="1">Uncharacterized protein</fullName>
    </submittedName>
</protein>
<dbReference type="Proteomes" id="UP001549921">
    <property type="component" value="Unassembled WGS sequence"/>
</dbReference>
<name>A0ABD0SM88_LOXSC</name>
<evidence type="ECO:0000313" key="2">
    <source>
        <dbReference type="Proteomes" id="UP001549921"/>
    </source>
</evidence>
<evidence type="ECO:0000313" key="1">
    <source>
        <dbReference type="EMBL" id="KAL0820955.1"/>
    </source>
</evidence>
<accession>A0ABD0SM88</accession>
<organism evidence="1 2">
    <name type="scientific">Loxostege sticticalis</name>
    <name type="common">Beet webworm moth</name>
    <dbReference type="NCBI Taxonomy" id="481309"/>
    <lineage>
        <taxon>Eukaryota</taxon>
        <taxon>Metazoa</taxon>
        <taxon>Ecdysozoa</taxon>
        <taxon>Arthropoda</taxon>
        <taxon>Hexapoda</taxon>
        <taxon>Insecta</taxon>
        <taxon>Pterygota</taxon>
        <taxon>Neoptera</taxon>
        <taxon>Endopterygota</taxon>
        <taxon>Lepidoptera</taxon>
        <taxon>Glossata</taxon>
        <taxon>Ditrysia</taxon>
        <taxon>Pyraloidea</taxon>
        <taxon>Crambidae</taxon>
        <taxon>Pyraustinae</taxon>
        <taxon>Loxostege</taxon>
    </lineage>
</organism>
<proteinExistence type="predicted"/>